<keyword evidence="1" id="KW-0472">Membrane</keyword>
<comment type="caution">
    <text evidence="2">The sequence shown here is derived from an EMBL/GenBank/DDBJ whole genome shotgun (WGS) entry which is preliminary data.</text>
</comment>
<evidence type="ECO:0000313" key="2">
    <source>
        <dbReference type="EMBL" id="MDW0118197.1"/>
    </source>
</evidence>
<protein>
    <submittedName>
        <fullName evidence="2">Uncharacterized protein</fullName>
    </submittedName>
</protein>
<organism evidence="2 3">
    <name type="scientific">Sporosarcina thermotolerans</name>
    <dbReference type="NCBI Taxonomy" id="633404"/>
    <lineage>
        <taxon>Bacteria</taxon>
        <taxon>Bacillati</taxon>
        <taxon>Bacillota</taxon>
        <taxon>Bacilli</taxon>
        <taxon>Bacillales</taxon>
        <taxon>Caryophanaceae</taxon>
        <taxon>Sporosarcina</taxon>
    </lineage>
</organism>
<dbReference type="AlphaFoldDB" id="A0AAW9A9R9"/>
<keyword evidence="1" id="KW-1133">Transmembrane helix</keyword>
<evidence type="ECO:0000256" key="1">
    <source>
        <dbReference type="SAM" id="Phobius"/>
    </source>
</evidence>
<dbReference type="Proteomes" id="UP001271648">
    <property type="component" value="Unassembled WGS sequence"/>
</dbReference>
<dbReference type="EMBL" id="JAUBDJ010000010">
    <property type="protein sequence ID" value="MDW0118197.1"/>
    <property type="molecule type" value="Genomic_DNA"/>
</dbReference>
<keyword evidence="3" id="KW-1185">Reference proteome</keyword>
<evidence type="ECO:0000313" key="3">
    <source>
        <dbReference type="Proteomes" id="UP001271648"/>
    </source>
</evidence>
<reference evidence="2 3" key="1">
    <citation type="submission" date="2023-06" db="EMBL/GenBank/DDBJ databases">
        <title>Sporosarcina sp. nov., isolated from Korean traditional fermented seafood 'Jeotgal'.</title>
        <authorList>
            <person name="Yang A.I."/>
            <person name="Shin N.-R."/>
        </authorList>
    </citation>
    <scope>NUCLEOTIDE SEQUENCE [LARGE SCALE GENOMIC DNA]</scope>
    <source>
        <strain evidence="2 3">KCTC43456</strain>
    </source>
</reference>
<dbReference type="RefSeq" id="WP_283732389.1">
    <property type="nucleotide sequence ID" value="NZ_CP125968.1"/>
</dbReference>
<proteinExistence type="predicted"/>
<name>A0AAW9A9R9_9BACL</name>
<sequence>MAKRGAGIAFIAISAFLISVKYISAAIFGSGVASWDKGLFDAMLSYVGNTLNIFSLLSLLVGILYIAWGEYEELKRKKETTI</sequence>
<feature type="transmembrane region" description="Helical" evidence="1">
    <location>
        <begin position="49"/>
        <end position="68"/>
    </location>
</feature>
<accession>A0AAW9A9R9</accession>
<gene>
    <name evidence="2" type="ORF">QTL97_14790</name>
</gene>
<keyword evidence="1" id="KW-0812">Transmembrane</keyword>